<gene>
    <name evidence="2" type="ORF">PMNZ_815</name>
</gene>
<keyword evidence="1" id="KW-1133">Transmembrane helix</keyword>
<geneLocation type="plastid" evidence="2"/>
<name>A0A385I1D8_9EUKA</name>
<protein>
    <recommendedName>
        <fullName evidence="3">PH domain-containing protein</fullName>
    </recommendedName>
</protein>
<dbReference type="AlphaFoldDB" id="A0A385I1D8"/>
<proteinExistence type="predicted"/>
<keyword evidence="1" id="KW-0812">Transmembrane</keyword>
<evidence type="ECO:0008006" key="3">
    <source>
        <dbReference type="Google" id="ProtNLM"/>
    </source>
</evidence>
<dbReference type="EMBL" id="MG976688">
    <property type="protein sequence ID" value="AXY63731.1"/>
    <property type="molecule type" value="Genomic_DNA"/>
</dbReference>
<evidence type="ECO:0000256" key="1">
    <source>
        <dbReference type="SAM" id="Phobius"/>
    </source>
</evidence>
<evidence type="ECO:0000313" key="2">
    <source>
        <dbReference type="EMBL" id="AXY63731.1"/>
    </source>
</evidence>
<sequence length="185" mass="21437">MLNNSQTFLTKDEIVFPLSPLIRITLLLLYLAIVLPLPIIAPTPLRVEVLALLLLGIVLIWSLVSEKISISRLKIVRGYPRWCLWFSSNKWEMNWNDIQGLIPVKSSQGGQVYYIKSRDNEAYLLPQRITRFDKFINHFKEMSGIEFVSVDKLTPSWTYELLAILSSLIIIAEMLTFFFIKVTFI</sequence>
<organism evidence="2">
    <name type="scientific">Paulinella micropora</name>
    <dbReference type="NCBI Taxonomy" id="1928728"/>
    <lineage>
        <taxon>Eukaryota</taxon>
        <taxon>Sar</taxon>
        <taxon>Rhizaria</taxon>
        <taxon>Cercozoa</taxon>
        <taxon>Imbricatea</taxon>
        <taxon>Silicofilosea</taxon>
        <taxon>Euglyphida</taxon>
        <taxon>Paulinellidae</taxon>
        <taxon>Paulinella</taxon>
    </lineage>
</organism>
<keyword evidence="1" id="KW-0472">Membrane</keyword>
<keyword evidence="2" id="KW-0934">Plastid</keyword>
<feature type="transmembrane region" description="Helical" evidence="1">
    <location>
        <begin position="21"/>
        <end position="41"/>
    </location>
</feature>
<reference evidence="2" key="1">
    <citation type="submission" date="2018-02" db="EMBL/GenBank/DDBJ databases">
        <title>Genome reduction pattern in chromatophore genome of Paulinella.</title>
        <authorList>
            <person name="Lhee D."/>
            <person name="Yoon H.S."/>
        </authorList>
    </citation>
    <scope>NUCLEOTIDE SEQUENCE</scope>
    <source>
        <strain evidence="2">NZ27</strain>
    </source>
</reference>
<feature type="transmembrane region" description="Helical" evidence="1">
    <location>
        <begin position="161"/>
        <end position="180"/>
    </location>
</feature>
<accession>A0A385I1D8</accession>
<feature type="transmembrane region" description="Helical" evidence="1">
    <location>
        <begin position="47"/>
        <end position="64"/>
    </location>
</feature>